<dbReference type="EMBL" id="KI894018">
    <property type="protein sequence ID" value="OCF29610.1"/>
    <property type="molecule type" value="Genomic_DNA"/>
</dbReference>
<feature type="compositionally biased region" description="Polar residues" evidence="1">
    <location>
        <begin position="596"/>
        <end position="632"/>
    </location>
</feature>
<reference evidence="2" key="3">
    <citation type="submission" date="2014-01" db="EMBL/GenBank/DDBJ databases">
        <title>Evolution of pathogenesis and genome organization in the Tremellales.</title>
        <authorList>
            <person name="Cuomo C."/>
            <person name="Litvintseva A."/>
            <person name="Heitman J."/>
            <person name="Chen Y."/>
            <person name="Sun S."/>
            <person name="Springer D."/>
            <person name="Dromer F."/>
            <person name="Young S."/>
            <person name="Zeng Q."/>
            <person name="Chapman S."/>
            <person name="Gujja S."/>
            <person name="Saif S."/>
            <person name="Birren B."/>
        </authorList>
    </citation>
    <scope>NUCLEOTIDE SEQUENCE</scope>
    <source>
        <strain evidence="2">CBS 10118</strain>
    </source>
</reference>
<evidence type="ECO:0000256" key="1">
    <source>
        <dbReference type="SAM" id="MobiDB-lite"/>
    </source>
</evidence>
<organism evidence="2">
    <name type="scientific">Kwoniella bestiolae CBS 10118</name>
    <dbReference type="NCBI Taxonomy" id="1296100"/>
    <lineage>
        <taxon>Eukaryota</taxon>
        <taxon>Fungi</taxon>
        <taxon>Dikarya</taxon>
        <taxon>Basidiomycota</taxon>
        <taxon>Agaricomycotina</taxon>
        <taxon>Tremellomycetes</taxon>
        <taxon>Tremellales</taxon>
        <taxon>Cryptococcaceae</taxon>
        <taxon>Kwoniella</taxon>
    </lineage>
</organism>
<feature type="compositionally biased region" description="Basic and acidic residues" evidence="1">
    <location>
        <begin position="633"/>
        <end position="644"/>
    </location>
</feature>
<dbReference type="RefSeq" id="XP_019050680.1">
    <property type="nucleotide sequence ID" value="XM_019187802.1"/>
</dbReference>
<reference evidence="3" key="2">
    <citation type="submission" date="2013-07" db="EMBL/GenBank/DDBJ databases">
        <authorList>
            <consortium name="The Broad Institute Genome Sequencing Platform"/>
            <person name="Cuomo C."/>
            <person name="Litvintseva A."/>
            <person name="Chen Y."/>
            <person name="Heitman J."/>
            <person name="Sun S."/>
            <person name="Springer D."/>
            <person name="Dromer F."/>
            <person name="Young S.K."/>
            <person name="Zeng Q."/>
            <person name="Gargeya S."/>
            <person name="Fitzgerald M."/>
            <person name="Abouelleil A."/>
            <person name="Alvarado L."/>
            <person name="Berlin A.M."/>
            <person name="Chapman S.B."/>
            <person name="Dewar J."/>
            <person name="Goldberg J."/>
            <person name="Griggs A."/>
            <person name="Gujja S."/>
            <person name="Hansen M."/>
            <person name="Howarth C."/>
            <person name="Imamovic A."/>
            <person name="Larimer J."/>
            <person name="McCowan C."/>
            <person name="Murphy C."/>
            <person name="Pearson M."/>
            <person name="Priest M."/>
            <person name="Roberts A."/>
            <person name="Saif S."/>
            <person name="Shea T."/>
            <person name="Sykes S."/>
            <person name="Wortman J."/>
            <person name="Nusbaum C."/>
            <person name="Birren B."/>
        </authorList>
    </citation>
    <scope>NUCLEOTIDE SEQUENCE</scope>
    <source>
        <strain evidence="3">CBS 10118</strain>
    </source>
</reference>
<evidence type="ECO:0000313" key="4">
    <source>
        <dbReference type="Proteomes" id="UP000092730"/>
    </source>
</evidence>
<sequence>MVTEPRLIPVSTKIKPKWSTISDDITLTIYTLPYTSMDIHLVHRGKPIVKQTFSPLSSSGSAMRRITCGSSSAAVRYDSIQTPMISGMKMRETFQLAFTSAEDCRSFLRMMDGFFNIVESTSNTTPQSQGFSEEPSQLLLSSPSKASTIRSFPFSSPTKSVKRRTSSQLQSQQTSITQQRSRTNTKAKKAVDQPLTTSIPLSTNDSTMQKERVGTVQLGEELTPSPHDEATERLKRGLLGTFKPSPTPPEEAPNRMKLKSPSLPRDTIVQSKSHPAYEDKGVMTADVWANSQGPFHSQGGTRFSQNSETQLSSSFSRNIPSASRNHTKTTDTTPDQPLISFSQSPHNSQDLIIQRSMSQPRPNIISPSNAFTWQEGSSERLPEASHPVMLTQGESEAERVRRGKRKRSELEDELEEEEQVSQNSHLSGLAHHTSSSDHHSAPPQSLYPIGIYYMSSSDLEEFVFGVVLEQGFEPLLTRIVRLMEAQLEVVSQTQSQQRHHTEDTASPQQGVVTKNESPYQQEDTDRCTGLDTDADYHDYLHNPFHNPHSRYDVYPSRERHSQASGQSSSSHYHSVPDEFHSQSQTLACASQGLHRSSPCTAKQQSKYSQGVQDHSQIAQHRSNHVPDSSNPDEQSRVHSHHSQDHSPILQDQSQQPQQPLKLGDSSHGNHSQPPAGPSQAVDNPQYTQPGNSYPEYDYDQEEYSVFPRLPGKQSLGFLLNETETQIQTQVSAFSPTQPSAYNQMNNTYSYEMTYDKTNKFDEEDEEIANISREFDCGIPPGSGVVQRDGGSEDVGAEKEYDYDNEVDDEDLELEKEIEDGV</sequence>
<evidence type="ECO:0000313" key="2">
    <source>
        <dbReference type="EMBL" id="OCF29610.1"/>
    </source>
</evidence>
<feature type="region of interest" description="Disordered" evidence="1">
    <location>
        <begin position="122"/>
        <end position="207"/>
    </location>
</feature>
<feature type="compositionally biased region" description="Low complexity" evidence="1">
    <location>
        <begin position="647"/>
        <end position="662"/>
    </location>
</feature>
<dbReference type="EMBL" id="CP144541">
    <property type="protein sequence ID" value="WVW80446.1"/>
    <property type="molecule type" value="Genomic_DNA"/>
</dbReference>
<evidence type="ECO:0000313" key="3">
    <source>
        <dbReference type="EMBL" id="WVW80446.1"/>
    </source>
</evidence>
<feature type="region of interest" description="Disordered" evidence="1">
    <location>
        <begin position="772"/>
        <end position="821"/>
    </location>
</feature>
<feature type="compositionally biased region" description="Polar residues" evidence="1">
    <location>
        <begin position="122"/>
        <end position="131"/>
    </location>
</feature>
<dbReference type="VEuPathDB" id="FungiDB:I302_01119"/>
<name>A0A1B9GEZ6_9TREE</name>
<accession>A0A1B9GEZ6</accession>
<feature type="compositionally biased region" description="Basic and acidic residues" evidence="1">
    <location>
        <begin position="549"/>
        <end position="561"/>
    </location>
</feature>
<dbReference type="GeneID" id="30205518"/>
<dbReference type="OrthoDB" id="10667290at2759"/>
<feature type="compositionally biased region" description="Basic and acidic residues" evidence="1">
    <location>
        <begin position="523"/>
        <end position="540"/>
    </location>
</feature>
<feature type="compositionally biased region" description="Polar residues" evidence="1">
    <location>
        <begin position="680"/>
        <end position="691"/>
    </location>
</feature>
<feature type="region of interest" description="Disordered" evidence="1">
    <location>
        <begin position="596"/>
        <end position="697"/>
    </location>
</feature>
<proteinExistence type="predicted"/>
<reference evidence="2" key="1">
    <citation type="submission" date="2013-07" db="EMBL/GenBank/DDBJ databases">
        <title>The Genome Sequence of Cryptococcus bestiolae CBS10118.</title>
        <authorList>
            <consortium name="The Broad Institute Genome Sequencing Platform"/>
            <person name="Cuomo C."/>
            <person name="Litvintseva A."/>
            <person name="Chen Y."/>
            <person name="Heitman J."/>
            <person name="Sun S."/>
            <person name="Springer D."/>
            <person name="Dromer F."/>
            <person name="Young S.K."/>
            <person name="Zeng Q."/>
            <person name="Gargeya S."/>
            <person name="Fitzgerald M."/>
            <person name="Abouelleil A."/>
            <person name="Alvarado L."/>
            <person name="Berlin A.M."/>
            <person name="Chapman S.B."/>
            <person name="Dewar J."/>
            <person name="Goldberg J."/>
            <person name="Griggs A."/>
            <person name="Gujja S."/>
            <person name="Hansen M."/>
            <person name="Howarth C."/>
            <person name="Imamovic A."/>
            <person name="Larimer J."/>
            <person name="McCowan C."/>
            <person name="Murphy C."/>
            <person name="Pearson M."/>
            <person name="Priest M."/>
            <person name="Roberts A."/>
            <person name="Saif S."/>
            <person name="Shea T."/>
            <person name="Sykes S."/>
            <person name="Wortman J."/>
            <person name="Nusbaum C."/>
            <person name="Birren B."/>
        </authorList>
    </citation>
    <scope>NUCLEOTIDE SEQUENCE [LARGE SCALE GENOMIC DNA]</scope>
    <source>
        <strain evidence="2">CBS 10118</strain>
    </source>
</reference>
<feature type="compositionally biased region" description="Low complexity" evidence="1">
    <location>
        <begin position="562"/>
        <end position="573"/>
    </location>
</feature>
<feature type="region of interest" description="Disordered" evidence="1">
    <location>
        <begin position="290"/>
        <end position="347"/>
    </location>
</feature>
<feature type="compositionally biased region" description="Polar residues" evidence="1">
    <location>
        <begin position="504"/>
        <end position="521"/>
    </location>
</feature>
<dbReference type="KEGG" id="kbi:30205518"/>
<feature type="compositionally biased region" description="Acidic residues" evidence="1">
    <location>
        <begin position="410"/>
        <end position="419"/>
    </location>
</feature>
<keyword evidence="4" id="KW-1185">Reference proteome</keyword>
<protein>
    <submittedName>
        <fullName evidence="2">Uncharacterized protein</fullName>
    </submittedName>
</protein>
<feature type="compositionally biased region" description="Acidic residues" evidence="1">
    <location>
        <begin position="802"/>
        <end position="821"/>
    </location>
</feature>
<feature type="region of interest" description="Disordered" evidence="1">
    <location>
        <begin position="239"/>
        <end position="261"/>
    </location>
</feature>
<dbReference type="AlphaFoldDB" id="A0A1B9GEZ6"/>
<feature type="compositionally biased region" description="Low complexity" evidence="1">
    <location>
        <begin position="132"/>
        <end position="144"/>
    </location>
</feature>
<feature type="compositionally biased region" description="Polar residues" evidence="1">
    <location>
        <begin position="360"/>
        <end position="376"/>
    </location>
</feature>
<dbReference type="Proteomes" id="UP000092730">
    <property type="component" value="Chromosome 1"/>
</dbReference>
<feature type="compositionally biased region" description="Polar residues" evidence="1">
    <location>
        <begin position="145"/>
        <end position="159"/>
    </location>
</feature>
<reference evidence="3" key="4">
    <citation type="submission" date="2024-02" db="EMBL/GenBank/DDBJ databases">
        <title>Comparative genomics of Cryptococcus and Kwoniella reveals pathogenesis evolution and contrasting modes of karyotype evolution via chromosome fusion or intercentromeric recombination.</title>
        <authorList>
            <person name="Coelho M.A."/>
            <person name="David-Palma M."/>
            <person name="Shea T."/>
            <person name="Bowers K."/>
            <person name="McGinley-Smith S."/>
            <person name="Mohammad A.W."/>
            <person name="Gnirke A."/>
            <person name="Yurkov A.M."/>
            <person name="Nowrousian M."/>
            <person name="Sun S."/>
            <person name="Cuomo C.A."/>
            <person name="Heitman J."/>
        </authorList>
    </citation>
    <scope>NUCLEOTIDE SEQUENCE</scope>
    <source>
        <strain evidence="3">CBS 10118</strain>
    </source>
</reference>
<feature type="region of interest" description="Disordered" evidence="1">
    <location>
        <begin position="360"/>
        <end position="442"/>
    </location>
</feature>
<feature type="compositionally biased region" description="Low complexity" evidence="1">
    <location>
        <begin position="166"/>
        <end position="182"/>
    </location>
</feature>
<feature type="region of interest" description="Disordered" evidence="1">
    <location>
        <begin position="493"/>
        <end position="578"/>
    </location>
</feature>
<gene>
    <name evidence="2" type="ORF">I302_01119</name>
    <name evidence="3" type="ORF">I302_102428</name>
</gene>
<feature type="compositionally biased region" description="Polar residues" evidence="1">
    <location>
        <begin position="194"/>
        <end position="207"/>
    </location>
</feature>